<name>A0A7X1NU87_9DEIO</name>
<comment type="caution">
    <text evidence="1">The sequence shown here is derived from an EMBL/GenBank/DDBJ whole genome shotgun (WGS) entry which is preliminary data.</text>
</comment>
<organism evidence="1 2">
    <name type="scientific">Deinococcus terrestris</name>
    <dbReference type="NCBI Taxonomy" id="2651870"/>
    <lineage>
        <taxon>Bacteria</taxon>
        <taxon>Thermotogati</taxon>
        <taxon>Deinococcota</taxon>
        <taxon>Deinococci</taxon>
        <taxon>Deinococcales</taxon>
        <taxon>Deinococcaceae</taxon>
        <taxon>Deinococcus</taxon>
    </lineage>
</organism>
<evidence type="ECO:0000313" key="2">
    <source>
        <dbReference type="Proteomes" id="UP000484842"/>
    </source>
</evidence>
<dbReference type="Gene3D" id="3.30.460.10">
    <property type="entry name" value="Beta Polymerase, domain 2"/>
    <property type="match status" value="1"/>
</dbReference>
<dbReference type="SUPFAM" id="SSF81301">
    <property type="entry name" value="Nucleotidyltransferase"/>
    <property type="match status" value="1"/>
</dbReference>
<protein>
    <recommendedName>
        <fullName evidence="3">Nucleotidyltransferase domain-containing protein</fullName>
    </recommendedName>
</protein>
<dbReference type="RefSeq" id="WP_152869002.1">
    <property type="nucleotide sequence ID" value="NZ_WBSL01000001.1"/>
</dbReference>
<dbReference type="EMBL" id="WBSL01000001">
    <property type="protein sequence ID" value="MPY65795.1"/>
    <property type="molecule type" value="Genomic_DNA"/>
</dbReference>
<evidence type="ECO:0008006" key="3">
    <source>
        <dbReference type="Google" id="ProtNLM"/>
    </source>
</evidence>
<proteinExistence type="predicted"/>
<dbReference type="Proteomes" id="UP000484842">
    <property type="component" value="Unassembled WGS sequence"/>
</dbReference>
<dbReference type="InterPro" id="IPR043519">
    <property type="entry name" value="NT_sf"/>
</dbReference>
<evidence type="ECO:0000313" key="1">
    <source>
        <dbReference type="EMBL" id="MPY65795.1"/>
    </source>
</evidence>
<reference evidence="1 2" key="1">
    <citation type="submission" date="2019-10" db="EMBL/GenBank/DDBJ databases">
        <title>Deinococcus sp. isolated from soil.</title>
        <authorList>
            <person name="Li Y."/>
            <person name="Wang J."/>
        </authorList>
    </citation>
    <scope>NUCLEOTIDE SEQUENCE [LARGE SCALE GENOMIC DNA]</scope>
    <source>
        <strain evidence="1 2">SDU3-2</strain>
    </source>
</reference>
<dbReference type="AlphaFoldDB" id="A0A7X1NU87"/>
<sequence length="238" mass="25702">MPTADPAAQARLEAALPAALARITATPGVYATLWCGSAARGEADEHSDLDFHALVRGDHRWRGSFVVDGVPVEVFHNPVRKVRAMFAAPDHATVAIFAQGRPVIPHPDLTALVAEAGATYAAGPAPRPLTPAERHMLLDEVIEARSLVRDEMHALVALNAAGRLIRALYAARGWWEVKPRAWLRDLEQHAAPEADLLRRVSTVPMPAQRQAALEALALAVLPEGLTYGESTTEPQRVP</sequence>
<keyword evidence="2" id="KW-1185">Reference proteome</keyword>
<gene>
    <name evidence="1" type="ORF">F8S09_03665</name>
</gene>
<accession>A0A7X1NU87</accession>